<evidence type="ECO:0000313" key="3">
    <source>
        <dbReference type="EMBL" id="OBA88140.1"/>
    </source>
</evidence>
<dbReference type="PANTHER" id="PTHR34406:SF1">
    <property type="entry name" value="PROTEIN YCEI"/>
    <property type="match status" value="1"/>
</dbReference>
<accession>A0A1A0MRV3</accession>
<dbReference type="GO" id="GO:0032259">
    <property type="term" value="P:methylation"/>
    <property type="evidence" value="ECO:0007669"/>
    <property type="project" value="UniProtKB-KW"/>
</dbReference>
<gene>
    <name evidence="3" type="ORF">A5642_01590</name>
</gene>
<dbReference type="GO" id="GO:0008168">
    <property type="term" value="F:methyltransferase activity"/>
    <property type="evidence" value="ECO:0007669"/>
    <property type="project" value="UniProtKB-KW"/>
</dbReference>
<keyword evidence="3" id="KW-0489">Methyltransferase</keyword>
<dbReference type="Pfam" id="PF04264">
    <property type="entry name" value="YceI"/>
    <property type="match status" value="1"/>
</dbReference>
<dbReference type="InterPro" id="IPR007372">
    <property type="entry name" value="Lipid/polyisoprenoid-bd_YceI"/>
</dbReference>
<protein>
    <submittedName>
        <fullName evidence="3">S-adenosyl-L-methionine-dependent methyltransferase</fullName>
    </submittedName>
</protein>
<dbReference type="Proteomes" id="UP000093962">
    <property type="component" value="Unassembled WGS sequence"/>
</dbReference>
<dbReference type="InterPro" id="IPR036761">
    <property type="entry name" value="TTHA0802/YceI-like_sf"/>
</dbReference>
<dbReference type="SUPFAM" id="SSF101874">
    <property type="entry name" value="YceI-like"/>
    <property type="match status" value="1"/>
</dbReference>
<evidence type="ECO:0000313" key="4">
    <source>
        <dbReference type="Proteomes" id="UP000093962"/>
    </source>
</evidence>
<dbReference type="SMART" id="SM00867">
    <property type="entry name" value="YceI"/>
    <property type="match status" value="1"/>
</dbReference>
<dbReference type="RefSeq" id="WP_064858579.1">
    <property type="nucleotide sequence ID" value="NZ_LZSF01000113.1"/>
</dbReference>
<proteinExistence type="inferred from homology"/>
<keyword evidence="3" id="KW-0808">Transferase</keyword>
<reference evidence="3 4" key="1">
    <citation type="submission" date="2016-06" db="EMBL/GenBank/DDBJ databases">
        <authorList>
            <person name="Kjaerup R.B."/>
            <person name="Dalgaard T.S."/>
            <person name="Juul-Madsen H.R."/>
        </authorList>
    </citation>
    <scope>NUCLEOTIDE SEQUENCE [LARGE SCALE GENOMIC DNA]</scope>
    <source>
        <strain evidence="3 4">1199456.5</strain>
    </source>
</reference>
<evidence type="ECO:0000256" key="1">
    <source>
        <dbReference type="ARBA" id="ARBA00008812"/>
    </source>
</evidence>
<dbReference type="AlphaFoldDB" id="A0A1A0MRV3"/>
<organism evidence="3 4">
    <name type="scientific">Mycolicibacterium mucogenicum</name>
    <name type="common">Mycobacterium mucogenicum</name>
    <dbReference type="NCBI Taxonomy" id="56689"/>
    <lineage>
        <taxon>Bacteria</taxon>
        <taxon>Bacillati</taxon>
        <taxon>Actinomycetota</taxon>
        <taxon>Actinomycetes</taxon>
        <taxon>Mycobacteriales</taxon>
        <taxon>Mycobacteriaceae</taxon>
        <taxon>Mycolicibacterium</taxon>
    </lineage>
</organism>
<sequence>MGGGAGGRELTAAKRTLDASSGELLLHTGVTGSAARMGHRLTIAMRSWLATLDVDGDEPVAVEVTVDLDSLDVLAGEGGMTPLSGAEKTLVRNNALKSLQAKRFPQAIFRSSSIERGEDSWRLAGTLDLSGQSREQTVVVHVVGDDADLRITGEALVRHSDHRIKQFSMLMGAMKVADEVRVTLTAQLGDPT</sequence>
<dbReference type="Gene3D" id="2.40.128.110">
    <property type="entry name" value="Lipid/polyisoprenoid-binding, YceI-like"/>
    <property type="match status" value="1"/>
</dbReference>
<name>A0A1A0MRV3_MYCMU</name>
<comment type="similarity">
    <text evidence="1">Belongs to the UPF0312 family.</text>
</comment>
<feature type="domain" description="Lipid/polyisoprenoid-binding YceI-like" evidence="2">
    <location>
        <begin position="14"/>
        <end position="189"/>
    </location>
</feature>
<comment type="caution">
    <text evidence="3">The sequence shown here is derived from an EMBL/GenBank/DDBJ whole genome shotgun (WGS) entry which is preliminary data.</text>
</comment>
<evidence type="ECO:0000259" key="2">
    <source>
        <dbReference type="SMART" id="SM00867"/>
    </source>
</evidence>
<dbReference type="OrthoDB" id="3724977at2"/>
<dbReference type="EMBL" id="LZSF01000113">
    <property type="protein sequence ID" value="OBA88140.1"/>
    <property type="molecule type" value="Genomic_DNA"/>
</dbReference>
<dbReference type="PANTHER" id="PTHR34406">
    <property type="entry name" value="PROTEIN YCEI"/>
    <property type="match status" value="1"/>
</dbReference>